<protein>
    <submittedName>
        <fullName evidence="3">Uncharacterized protein</fullName>
    </submittedName>
</protein>
<proteinExistence type="predicted"/>
<keyword evidence="2" id="KW-0732">Signal</keyword>
<dbReference type="Proteomes" id="UP001058860">
    <property type="component" value="Chromosome"/>
</dbReference>
<feature type="compositionally biased region" description="Basic and acidic residues" evidence="1">
    <location>
        <begin position="186"/>
        <end position="207"/>
    </location>
</feature>
<feature type="region of interest" description="Disordered" evidence="1">
    <location>
        <begin position="170"/>
        <end position="243"/>
    </location>
</feature>
<gene>
    <name evidence="3" type="ORF">LRS13_01410</name>
</gene>
<feature type="compositionally biased region" description="Basic residues" evidence="1">
    <location>
        <begin position="226"/>
        <end position="243"/>
    </location>
</feature>
<evidence type="ECO:0000313" key="4">
    <source>
        <dbReference type="Proteomes" id="UP001058860"/>
    </source>
</evidence>
<feature type="signal peptide" evidence="2">
    <location>
        <begin position="1"/>
        <end position="23"/>
    </location>
</feature>
<dbReference type="EMBL" id="CP088295">
    <property type="protein sequence ID" value="UUY04216.1"/>
    <property type="molecule type" value="Genomic_DNA"/>
</dbReference>
<name>A0ABY5PHX4_9ACTN</name>
<feature type="chain" id="PRO_5046093567" evidence="2">
    <location>
        <begin position="24"/>
        <end position="243"/>
    </location>
</feature>
<evidence type="ECO:0000256" key="1">
    <source>
        <dbReference type="SAM" id="MobiDB-lite"/>
    </source>
</evidence>
<keyword evidence="4" id="KW-1185">Reference proteome</keyword>
<evidence type="ECO:0000313" key="3">
    <source>
        <dbReference type="EMBL" id="UUY04216.1"/>
    </source>
</evidence>
<evidence type="ECO:0000256" key="2">
    <source>
        <dbReference type="SAM" id="SignalP"/>
    </source>
</evidence>
<accession>A0ABY5PHX4</accession>
<dbReference type="RefSeq" id="WP_353864708.1">
    <property type="nucleotide sequence ID" value="NZ_CP088295.1"/>
</dbReference>
<organism evidence="3 4">
    <name type="scientific">Svornostia abyssi</name>
    <dbReference type="NCBI Taxonomy" id="2898438"/>
    <lineage>
        <taxon>Bacteria</taxon>
        <taxon>Bacillati</taxon>
        <taxon>Actinomycetota</taxon>
        <taxon>Thermoleophilia</taxon>
        <taxon>Solirubrobacterales</taxon>
        <taxon>Baekduiaceae</taxon>
        <taxon>Svornostia</taxon>
    </lineage>
</organism>
<sequence length="243" mass="24712">MRHLPVILLAAAAPLAVPHGAAASDPLKIALASPAQGGQPPAFAGTRLTVGRPATATRTTLTLPAAAATLGPTSHAPLQGSLILRAGTRRATVTGLRLAVTAKGLTLSGRTGGSTVTVLTSRTGTAAPAGATQLRLRRAALKLTPAGAAHLGRQLRRTMRAGTTLGVVSGTLRSAGAPGDRAGGVDGHRGRTRGDADTVRGGTRDTAGHTSDPAGHPTRAAAVQRPVRRRMPRRNRLRRPHGR</sequence>
<reference evidence="4" key="1">
    <citation type="submission" date="2021-11" db="EMBL/GenBank/DDBJ databases">
        <title>Cultivation dependent microbiological survey of springs from the worlds oldest radium mine currently devoted to the extraction of radon-saturated water.</title>
        <authorList>
            <person name="Kapinusova G."/>
            <person name="Smrhova T."/>
            <person name="Strejcek M."/>
            <person name="Suman J."/>
            <person name="Jani K."/>
            <person name="Pajer P."/>
            <person name="Uhlik O."/>
        </authorList>
    </citation>
    <scope>NUCLEOTIDE SEQUENCE [LARGE SCALE GENOMIC DNA]</scope>
    <source>
        <strain evidence="4">J379</strain>
    </source>
</reference>